<protein>
    <submittedName>
        <fullName evidence="1">Uncharacterized protein</fullName>
    </submittedName>
</protein>
<feature type="non-terminal residue" evidence="1">
    <location>
        <position position="1"/>
    </location>
</feature>
<dbReference type="AlphaFoldDB" id="X0VDN3"/>
<sequence length="66" mass="7339">IRTVRGSVNHGLTPEAQTEVLTGDSFGFFLGPRTYCGMPIVVEDQKIRSKAVTCKNCLRIRDKAEK</sequence>
<comment type="caution">
    <text evidence="1">The sequence shown here is derived from an EMBL/GenBank/DDBJ whole genome shotgun (WGS) entry which is preliminary data.</text>
</comment>
<proteinExistence type="predicted"/>
<gene>
    <name evidence="1" type="ORF">S01H1_20100</name>
</gene>
<reference evidence="1" key="1">
    <citation type="journal article" date="2014" name="Front. Microbiol.">
        <title>High frequency of phylogenetically diverse reductive dehalogenase-homologous genes in deep subseafloor sedimentary metagenomes.</title>
        <authorList>
            <person name="Kawai M."/>
            <person name="Futagami T."/>
            <person name="Toyoda A."/>
            <person name="Takaki Y."/>
            <person name="Nishi S."/>
            <person name="Hori S."/>
            <person name="Arai W."/>
            <person name="Tsubouchi T."/>
            <person name="Morono Y."/>
            <person name="Uchiyama I."/>
            <person name="Ito T."/>
            <person name="Fujiyama A."/>
            <person name="Inagaki F."/>
            <person name="Takami H."/>
        </authorList>
    </citation>
    <scope>NUCLEOTIDE SEQUENCE</scope>
    <source>
        <strain evidence="1">Expedition CK06-06</strain>
    </source>
</reference>
<dbReference type="EMBL" id="BARS01010943">
    <property type="protein sequence ID" value="GAF98670.1"/>
    <property type="molecule type" value="Genomic_DNA"/>
</dbReference>
<organism evidence="1">
    <name type="scientific">marine sediment metagenome</name>
    <dbReference type="NCBI Taxonomy" id="412755"/>
    <lineage>
        <taxon>unclassified sequences</taxon>
        <taxon>metagenomes</taxon>
        <taxon>ecological metagenomes</taxon>
    </lineage>
</organism>
<name>X0VDN3_9ZZZZ</name>
<evidence type="ECO:0000313" key="1">
    <source>
        <dbReference type="EMBL" id="GAF98670.1"/>
    </source>
</evidence>
<accession>X0VDN3</accession>